<dbReference type="InterPro" id="IPR003010">
    <property type="entry name" value="C-N_Hydrolase"/>
</dbReference>
<dbReference type="CDD" id="cd07572">
    <property type="entry name" value="nit"/>
    <property type="match status" value="1"/>
</dbReference>
<organism evidence="4 5">
    <name type="scientific">Oikopleura dioica</name>
    <name type="common">Tunicate</name>
    <dbReference type="NCBI Taxonomy" id="34765"/>
    <lineage>
        <taxon>Eukaryota</taxon>
        <taxon>Metazoa</taxon>
        <taxon>Chordata</taxon>
        <taxon>Tunicata</taxon>
        <taxon>Appendicularia</taxon>
        <taxon>Copelata</taxon>
        <taxon>Oikopleuridae</taxon>
        <taxon>Oikopleura</taxon>
    </lineage>
</organism>
<dbReference type="SUPFAM" id="SSF56317">
    <property type="entry name" value="Carbon-nitrogen hydrolase"/>
    <property type="match status" value="1"/>
</dbReference>
<dbReference type="PROSITE" id="PS50263">
    <property type="entry name" value="CN_HYDROLASE"/>
    <property type="match status" value="1"/>
</dbReference>
<name>A0ABN7TEM1_OIKDI</name>
<evidence type="ECO:0000256" key="1">
    <source>
        <dbReference type="ARBA" id="ARBA00010613"/>
    </source>
</evidence>
<dbReference type="PROSITE" id="PS01227">
    <property type="entry name" value="UPF0012"/>
    <property type="match status" value="1"/>
</dbReference>
<evidence type="ECO:0000313" key="5">
    <source>
        <dbReference type="Proteomes" id="UP001158576"/>
    </source>
</evidence>
<reference evidence="4 5" key="1">
    <citation type="submission" date="2021-04" db="EMBL/GenBank/DDBJ databases">
        <authorList>
            <person name="Bliznina A."/>
        </authorList>
    </citation>
    <scope>NUCLEOTIDE SEQUENCE [LARGE SCALE GENOMIC DNA]</scope>
</reference>
<sequence length="268" mass="30126">MVFLPEAYDYIGSSISETFAQAECVEKGDLMVKLCGLASENKVWLSLGGAHEKIDRKSDSEERERIGNAHILIDDNGVIKEKYRKIHLFDAPVVGLKESNWTLAGEKLSEIIPSPVGNLALSICYDLRFPHLSHEYRRRGANVLTFPSAFTVPTGKAHWHTLLRARAIETQCFVVAAAQCGKHNEKRSSFGHSLVVDPWGEVILVTVSFINITQSIMTAEINSVIEINQIEDMEENIGVGYCELDLEKINKVRTSMPVMDHFKYDIYQ</sequence>
<proteinExistence type="inferred from homology"/>
<dbReference type="Gene3D" id="3.60.110.10">
    <property type="entry name" value="Carbon-nitrogen hydrolase"/>
    <property type="match status" value="1"/>
</dbReference>
<comment type="similarity">
    <text evidence="1">Belongs to the carbon-nitrogen hydrolase superfamily. NIT1/NIT2 family.</text>
</comment>
<accession>A0ABN7TEM1</accession>
<evidence type="ECO:0000259" key="3">
    <source>
        <dbReference type="PROSITE" id="PS50263"/>
    </source>
</evidence>
<dbReference type="Pfam" id="PF00795">
    <property type="entry name" value="CN_hydrolase"/>
    <property type="match status" value="1"/>
</dbReference>
<evidence type="ECO:0000313" key="4">
    <source>
        <dbReference type="EMBL" id="CAG5113962.1"/>
    </source>
</evidence>
<dbReference type="Proteomes" id="UP001158576">
    <property type="component" value="Chromosome 2"/>
</dbReference>
<keyword evidence="2" id="KW-0378">Hydrolase</keyword>
<evidence type="ECO:0000256" key="2">
    <source>
        <dbReference type="ARBA" id="ARBA00022801"/>
    </source>
</evidence>
<dbReference type="PANTHER" id="PTHR23088:SF27">
    <property type="entry name" value="DEAMINATED GLUTATHIONE AMIDASE"/>
    <property type="match status" value="1"/>
</dbReference>
<gene>
    <name evidence="4" type="ORF">OKIOD_LOCUS16815</name>
</gene>
<dbReference type="InterPro" id="IPR036526">
    <property type="entry name" value="C-N_Hydrolase_sf"/>
</dbReference>
<feature type="domain" description="CN hydrolase" evidence="3">
    <location>
        <begin position="1"/>
        <end position="223"/>
    </location>
</feature>
<dbReference type="EMBL" id="OU015567">
    <property type="protein sequence ID" value="CAG5113962.1"/>
    <property type="molecule type" value="Genomic_DNA"/>
</dbReference>
<protein>
    <submittedName>
        <fullName evidence="4">Oidioi.mRNA.OKI2018_I69.chr2.g8050.t1.cds</fullName>
    </submittedName>
</protein>
<dbReference type="InterPro" id="IPR001110">
    <property type="entry name" value="UPF0012_CS"/>
</dbReference>
<dbReference type="PANTHER" id="PTHR23088">
    <property type="entry name" value="NITRILASE-RELATED"/>
    <property type="match status" value="1"/>
</dbReference>
<keyword evidence="5" id="KW-1185">Reference proteome</keyword>
<dbReference type="InterPro" id="IPR045254">
    <property type="entry name" value="Nit1/2_C-N_Hydrolase"/>
</dbReference>